<protein>
    <submittedName>
        <fullName evidence="7">Transposase-like protein</fullName>
    </submittedName>
</protein>
<keyword evidence="5" id="KW-0539">Nucleus</keyword>
<dbReference type="PANTHER" id="PTHR46481">
    <property type="entry name" value="ZINC FINGER BED DOMAIN-CONTAINING PROTEIN 4"/>
    <property type="match status" value="1"/>
</dbReference>
<proteinExistence type="predicted"/>
<evidence type="ECO:0000256" key="3">
    <source>
        <dbReference type="ARBA" id="ARBA00022771"/>
    </source>
</evidence>
<sequence>MDWGDHSPQSISRFGTLDDKYQQHLRSSIEQAWQKLFQYYSRLGESPLFAASIILHPSLGYSYLEDIWDAEHQVLWCLNAKEGLVEYFNKWYRHRPPPDSPTPVGILPIDLPNITHEDSHFRQWVNSRRRQPPAQPDEVDIFLRQPSEPTPDPVKWWMEHRETYPQLSQFALDVFAIPAMAADCERAFSSAKLTLTSQRLRMKPGMIEKLQLTKNWLKRGTLLCGKGDMGLLVTS</sequence>
<dbReference type="Pfam" id="PF05699">
    <property type="entry name" value="Dimer_Tnp_hAT"/>
    <property type="match status" value="1"/>
</dbReference>
<dbReference type="AlphaFoldDB" id="A0A8H6MG67"/>
<dbReference type="EMBL" id="WIGN01000897">
    <property type="protein sequence ID" value="KAF6782558.1"/>
    <property type="molecule type" value="Genomic_DNA"/>
</dbReference>
<dbReference type="GO" id="GO:0046983">
    <property type="term" value="F:protein dimerization activity"/>
    <property type="evidence" value="ECO:0007669"/>
    <property type="project" value="InterPro"/>
</dbReference>
<reference evidence="7 8" key="1">
    <citation type="journal article" date="2020" name="Phytopathology">
        <title>Genome Sequence Resources of Colletotrichum truncatum, C. plurivorum, C. musicola, and C. sojae: Four Species Pathogenic to Soybean (Glycine max).</title>
        <authorList>
            <person name="Rogerio F."/>
            <person name="Boufleur T.R."/>
            <person name="Ciampi-Guillardi M."/>
            <person name="Sukno S.A."/>
            <person name="Thon M.R."/>
            <person name="Massola Junior N.S."/>
            <person name="Baroncelli R."/>
        </authorList>
    </citation>
    <scope>NUCLEOTIDE SEQUENCE [LARGE SCALE GENOMIC DNA]</scope>
    <source>
        <strain evidence="7 8">LFN0009</strain>
    </source>
</reference>
<feature type="domain" description="HAT C-terminal dimerisation" evidence="6">
    <location>
        <begin position="140"/>
        <end position="217"/>
    </location>
</feature>
<dbReference type="InterPro" id="IPR012337">
    <property type="entry name" value="RNaseH-like_sf"/>
</dbReference>
<dbReference type="Proteomes" id="UP000652219">
    <property type="component" value="Unassembled WGS sequence"/>
</dbReference>
<organism evidence="7 8">
    <name type="scientific">Colletotrichum sojae</name>
    <dbReference type="NCBI Taxonomy" id="2175907"/>
    <lineage>
        <taxon>Eukaryota</taxon>
        <taxon>Fungi</taxon>
        <taxon>Dikarya</taxon>
        <taxon>Ascomycota</taxon>
        <taxon>Pezizomycotina</taxon>
        <taxon>Sordariomycetes</taxon>
        <taxon>Hypocreomycetidae</taxon>
        <taxon>Glomerellales</taxon>
        <taxon>Glomerellaceae</taxon>
        <taxon>Colletotrichum</taxon>
        <taxon>Colletotrichum orchidearum species complex</taxon>
    </lineage>
</organism>
<gene>
    <name evidence="7" type="ORF">CSOJ01_15993</name>
</gene>
<comment type="caution">
    <text evidence="7">The sequence shown here is derived from an EMBL/GenBank/DDBJ whole genome shotgun (WGS) entry which is preliminary data.</text>
</comment>
<accession>A0A8H6MG67</accession>
<dbReference type="PANTHER" id="PTHR46481:SF10">
    <property type="entry name" value="ZINC FINGER BED DOMAIN-CONTAINING PROTEIN 39"/>
    <property type="match status" value="1"/>
</dbReference>
<evidence type="ECO:0000313" key="7">
    <source>
        <dbReference type="EMBL" id="KAF6782558.1"/>
    </source>
</evidence>
<dbReference type="GO" id="GO:0005634">
    <property type="term" value="C:nucleus"/>
    <property type="evidence" value="ECO:0007669"/>
    <property type="project" value="UniProtKB-SubCell"/>
</dbReference>
<keyword evidence="3" id="KW-0863">Zinc-finger</keyword>
<dbReference type="InterPro" id="IPR008906">
    <property type="entry name" value="HATC_C_dom"/>
</dbReference>
<keyword evidence="4" id="KW-0862">Zinc</keyword>
<name>A0A8H6MG67_9PEZI</name>
<evidence type="ECO:0000256" key="1">
    <source>
        <dbReference type="ARBA" id="ARBA00004123"/>
    </source>
</evidence>
<evidence type="ECO:0000259" key="6">
    <source>
        <dbReference type="Pfam" id="PF05699"/>
    </source>
</evidence>
<comment type="subcellular location">
    <subcellularLocation>
        <location evidence="1">Nucleus</location>
    </subcellularLocation>
</comment>
<dbReference type="GO" id="GO:0008270">
    <property type="term" value="F:zinc ion binding"/>
    <property type="evidence" value="ECO:0007669"/>
    <property type="project" value="UniProtKB-KW"/>
</dbReference>
<keyword evidence="2" id="KW-0479">Metal-binding</keyword>
<evidence type="ECO:0000256" key="4">
    <source>
        <dbReference type="ARBA" id="ARBA00022833"/>
    </source>
</evidence>
<evidence type="ECO:0000256" key="2">
    <source>
        <dbReference type="ARBA" id="ARBA00022723"/>
    </source>
</evidence>
<dbReference type="SUPFAM" id="SSF53098">
    <property type="entry name" value="Ribonuclease H-like"/>
    <property type="match status" value="1"/>
</dbReference>
<evidence type="ECO:0000256" key="5">
    <source>
        <dbReference type="ARBA" id="ARBA00023242"/>
    </source>
</evidence>
<keyword evidence="8" id="KW-1185">Reference proteome</keyword>
<evidence type="ECO:0000313" key="8">
    <source>
        <dbReference type="Proteomes" id="UP000652219"/>
    </source>
</evidence>
<dbReference type="InterPro" id="IPR052035">
    <property type="entry name" value="ZnF_BED_domain_contain"/>
</dbReference>